<gene>
    <name evidence="1" type="ORF">BW730_09320</name>
</gene>
<evidence type="ECO:0000313" key="2">
    <source>
        <dbReference type="Proteomes" id="UP000188145"/>
    </source>
</evidence>
<sequence length="163" mass="16891">MDSASVYAGELAPLLAPGERLASATMVQYLAGEERTGRPERGITFDVVNGLSVPAWEAATERALGGVSLIGGPGSLADQLRRALGDANHLVITDQRILAASLGVREGAVVWQAPREALAAATHTPRLLQRGRVTLGLADGSVLRVMAGMLSAKEALRLVASTG</sequence>
<proteinExistence type="predicted"/>
<protein>
    <submittedName>
        <fullName evidence="1">Uncharacterized protein</fullName>
    </submittedName>
</protein>
<dbReference type="AlphaFoldDB" id="A0A1Q2CNG3"/>
<evidence type="ECO:0000313" key="1">
    <source>
        <dbReference type="EMBL" id="AQP47661.1"/>
    </source>
</evidence>
<reference evidence="2" key="1">
    <citation type="submission" date="2017-02" db="EMBL/GenBank/DDBJ databases">
        <title>Tessaracoccus aquaemaris sp. nov., isolated from the intestine of a Korean rockfish, Sebastes schlegelii, in a marine aquaculture pond.</title>
        <authorList>
            <person name="Tak E.J."/>
            <person name="Bae J.-W."/>
        </authorList>
    </citation>
    <scope>NUCLEOTIDE SEQUENCE [LARGE SCALE GENOMIC DNA]</scope>
    <source>
        <strain evidence="2">NSG39</strain>
    </source>
</reference>
<keyword evidence="2" id="KW-1185">Reference proteome</keyword>
<organism evidence="1 2">
    <name type="scientific">Tessaracoccus aquimaris</name>
    <dbReference type="NCBI Taxonomy" id="1332264"/>
    <lineage>
        <taxon>Bacteria</taxon>
        <taxon>Bacillati</taxon>
        <taxon>Actinomycetota</taxon>
        <taxon>Actinomycetes</taxon>
        <taxon>Propionibacteriales</taxon>
        <taxon>Propionibacteriaceae</taxon>
        <taxon>Tessaracoccus</taxon>
    </lineage>
</organism>
<name>A0A1Q2CNG3_9ACTN</name>
<dbReference type="Proteomes" id="UP000188145">
    <property type="component" value="Chromosome"/>
</dbReference>
<dbReference type="KEGG" id="tes:BW730_09320"/>
<accession>A0A1Q2CNG3</accession>
<dbReference type="STRING" id="1332264.BW730_09320"/>
<dbReference type="EMBL" id="CP019606">
    <property type="protein sequence ID" value="AQP47661.1"/>
    <property type="molecule type" value="Genomic_DNA"/>
</dbReference>
<dbReference type="OrthoDB" id="3730433at2"/>
<dbReference type="RefSeq" id="WP_077685991.1">
    <property type="nucleotide sequence ID" value="NZ_CP019606.1"/>
</dbReference>